<feature type="compositionally biased region" description="Basic residues" evidence="1">
    <location>
        <begin position="60"/>
        <end position="70"/>
    </location>
</feature>
<name>A0A9Q3EYI6_9BASI</name>
<sequence>MYNIKPFKLTPITKRVALEHSRQRNSPEEVLFADGKFKSAGLSKSNLEKQLSNQNYQQQKAKKKQKKKRKDQNDGNHTEKNQQSMNSRL</sequence>
<protein>
    <submittedName>
        <fullName evidence="2">Uncharacterized protein</fullName>
    </submittedName>
</protein>
<reference evidence="2" key="1">
    <citation type="submission" date="2021-03" db="EMBL/GenBank/DDBJ databases">
        <title>Draft genome sequence of rust myrtle Austropuccinia psidii MF-1, a brazilian biotype.</title>
        <authorList>
            <person name="Quecine M.C."/>
            <person name="Pachon D.M.R."/>
            <person name="Bonatelli M.L."/>
            <person name="Correr F.H."/>
            <person name="Franceschini L.M."/>
            <person name="Leite T.F."/>
            <person name="Margarido G.R.A."/>
            <person name="Almeida C.A."/>
            <person name="Ferrarezi J.A."/>
            <person name="Labate C.A."/>
        </authorList>
    </citation>
    <scope>NUCLEOTIDE SEQUENCE</scope>
    <source>
        <strain evidence="2">MF-1</strain>
    </source>
</reference>
<dbReference type="EMBL" id="AVOT02036144">
    <property type="protein sequence ID" value="MBW0530611.1"/>
    <property type="molecule type" value="Genomic_DNA"/>
</dbReference>
<evidence type="ECO:0000256" key="1">
    <source>
        <dbReference type="SAM" id="MobiDB-lite"/>
    </source>
</evidence>
<feature type="region of interest" description="Disordered" evidence="1">
    <location>
        <begin position="43"/>
        <end position="89"/>
    </location>
</feature>
<evidence type="ECO:0000313" key="2">
    <source>
        <dbReference type="EMBL" id="MBW0530611.1"/>
    </source>
</evidence>
<accession>A0A9Q3EYI6</accession>
<dbReference type="Proteomes" id="UP000765509">
    <property type="component" value="Unassembled WGS sequence"/>
</dbReference>
<proteinExistence type="predicted"/>
<evidence type="ECO:0000313" key="3">
    <source>
        <dbReference type="Proteomes" id="UP000765509"/>
    </source>
</evidence>
<comment type="caution">
    <text evidence="2">The sequence shown here is derived from an EMBL/GenBank/DDBJ whole genome shotgun (WGS) entry which is preliminary data.</text>
</comment>
<gene>
    <name evidence="2" type="ORF">O181_070326</name>
</gene>
<dbReference type="AlphaFoldDB" id="A0A9Q3EYI6"/>
<feature type="compositionally biased region" description="Basic and acidic residues" evidence="1">
    <location>
        <begin position="71"/>
        <end position="80"/>
    </location>
</feature>
<feature type="compositionally biased region" description="Polar residues" evidence="1">
    <location>
        <begin position="43"/>
        <end position="56"/>
    </location>
</feature>
<keyword evidence="3" id="KW-1185">Reference proteome</keyword>
<organism evidence="2 3">
    <name type="scientific">Austropuccinia psidii MF-1</name>
    <dbReference type="NCBI Taxonomy" id="1389203"/>
    <lineage>
        <taxon>Eukaryota</taxon>
        <taxon>Fungi</taxon>
        <taxon>Dikarya</taxon>
        <taxon>Basidiomycota</taxon>
        <taxon>Pucciniomycotina</taxon>
        <taxon>Pucciniomycetes</taxon>
        <taxon>Pucciniales</taxon>
        <taxon>Sphaerophragmiaceae</taxon>
        <taxon>Austropuccinia</taxon>
    </lineage>
</organism>